<name>A0A921ZLD3_MANSE</name>
<dbReference type="EMBL" id="JH668659">
    <property type="protein sequence ID" value="KAG6460167.1"/>
    <property type="molecule type" value="Genomic_DNA"/>
</dbReference>
<evidence type="ECO:0000313" key="1">
    <source>
        <dbReference type="EMBL" id="KAG6460167.1"/>
    </source>
</evidence>
<organism evidence="1 2">
    <name type="scientific">Manduca sexta</name>
    <name type="common">Tobacco hawkmoth</name>
    <name type="synonym">Tobacco hornworm</name>
    <dbReference type="NCBI Taxonomy" id="7130"/>
    <lineage>
        <taxon>Eukaryota</taxon>
        <taxon>Metazoa</taxon>
        <taxon>Ecdysozoa</taxon>
        <taxon>Arthropoda</taxon>
        <taxon>Hexapoda</taxon>
        <taxon>Insecta</taxon>
        <taxon>Pterygota</taxon>
        <taxon>Neoptera</taxon>
        <taxon>Endopterygota</taxon>
        <taxon>Lepidoptera</taxon>
        <taxon>Glossata</taxon>
        <taxon>Ditrysia</taxon>
        <taxon>Bombycoidea</taxon>
        <taxon>Sphingidae</taxon>
        <taxon>Sphinginae</taxon>
        <taxon>Sphingini</taxon>
        <taxon>Manduca</taxon>
    </lineage>
</organism>
<keyword evidence="2" id="KW-1185">Reference proteome</keyword>
<gene>
    <name evidence="1" type="ORF">O3G_MSEX011816</name>
</gene>
<accession>A0A921ZLD3</accession>
<comment type="caution">
    <text evidence="1">The sequence shown here is derived from an EMBL/GenBank/DDBJ whole genome shotgun (WGS) entry which is preliminary data.</text>
</comment>
<protein>
    <submittedName>
        <fullName evidence="1">Uncharacterized protein</fullName>
    </submittedName>
</protein>
<proteinExistence type="predicted"/>
<evidence type="ECO:0000313" key="2">
    <source>
        <dbReference type="Proteomes" id="UP000791440"/>
    </source>
</evidence>
<reference evidence="1" key="2">
    <citation type="submission" date="2020-12" db="EMBL/GenBank/DDBJ databases">
        <authorList>
            <person name="Kanost M."/>
        </authorList>
    </citation>
    <scope>NUCLEOTIDE SEQUENCE</scope>
</reference>
<dbReference type="Proteomes" id="UP000791440">
    <property type="component" value="Unassembled WGS sequence"/>
</dbReference>
<sequence>MLWHISLSESIYITGVRVKYSFQKSKVLVTTSFRDEVSNQLAANKNVANER</sequence>
<reference evidence="1" key="1">
    <citation type="journal article" date="2016" name="Insect Biochem. Mol. Biol.">
        <title>Multifaceted biological insights from a draft genome sequence of the tobacco hornworm moth, Manduca sexta.</title>
        <authorList>
            <person name="Kanost M.R."/>
            <person name="Arrese E.L."/>
            <person name="Cao X."/>
            <person name="Chen Y.R."/>
            <person name="Chellapilla S."/>
            <person name="Goldsmith M.R."/>
            <person name="Grosse-Wilde E."/>
            <person name="Heckel D.G."/>
            <person name="Herndon N."/>
            <person name="Jiang H."/>
            <person name="Papanicolaou A."/>
            <person name="Qu J."/>
            <person name="Soulages J.L."/>
            <person name="Vogel H."/>
            <person name="Walters J."/>
            <person name="Waterhouse R.M."/>
            <person name="Ahn S.J."/>
            <person name="Almeida F.C."/>
            <person name="An C."/>
            <person name="Aqrawi P."/>
            <person name="Bretschneider A."/>
            <person name="Bryant W.B."/>
            <person name="Bucks S."/>
            <person name="Chao H."/>
            <person name="Chevignon G."/>
            <person name="Christen J.M."/>
            <person name="Clarke D.F."/>
            <person name="Dittmer N.T."/>
            <person name="Ferguson L.C.F."/>
            <person name="Garavelou S."/>
            <person name="Gordon K.H.J."/>
            <person name="Gunaratna R.T."/>
            <person name="Han Y."/>
            <person name="Hauser F."/>
            <person name="He Y."/>
            <person name="Heidel-Fischer H."/>
            <person name="Hirsh A."/>
            <person name="Hu Y."/>
            <person name="Jiang H."/>
            <person name="Kalra D."/>
            <person name="Klinner C."/>
            <person name="Konig C."/>
            <person name="Kovar C."/>
            <person name="Kroll A.R."/>
            <person name="Kuwar S.S."/>
            <person name="Lee S.L."/>
            <person name="Lehman R."/>
            <person name="Li K."/>
            <person name="Li Z."/>
            <person name="Liang H."/>
            <person name="Lovelace S."/>
            <person name="Lu Z."/>
            <person name="Mansfield J.H."/>
            <person name="McCulloch K.J."/>
            <person name="Mathew T."/>
            <person name="Morton B."/>
            <person name="Muzny D.M."/>
            <person name="Neunemann D."/>
            <person name="Ongeri F."/>
            <person name="Pauchet Y."/>
            <person name="Pu L.L."/>
            <person name="Pyrousis I."/>
            <person name="Rao X.J."/>
            <person name="Redding A."/>
            <person name="Roesel C."/>
            <person name="Sanchez-Gracia A."/>
            <person name="Schaack S."/>
            <person name="Shukla A."/>
            <person name="Tetreau G."/>
            <person name="Wang Y."/>
            <person name="Xiong G.H."/>
            <person name="Traut W."/>
            <person name="Walsh T.K."/>
            <person name="Worley K.C."/>
            <person name="Wu D."/>
            <person name="Wu W."/>
            <person name="Wu Y.Q."/>
            <person name="Zhang X."/>
            <person name="Zou Z."/>
            <person name="Zucker H."/>
            <person name="Briscoe A.D."/>
            <person name="Burmester T."/>
            <person name="Clem R.J."/>
            <person name="Feyereisen R."/>
            <person name="Grimmelikhuijzen C.J.P."/>
            <person name="Hamodrakas S.J."/>
            <person name="Hansson B.S."/>
            <person name="Huguet E."/>
            <person name="Jermiin L.S."/>
            <person name="Lan Q."/>
            <person name="Lehman H.K."/>
            <person name="Lorenzen M."/>
            <person name="Merzendorfer H."/>
            <person name="Michalopoulos I."/>
            <person name="Morton D.B."/>
            <person name="Muthukrishnan S."/>
            <person name="Oakeshott J.G."/>
            <person name="Palmer W."/>
            <person name="Park Y."/>
            <person name="Passarelli A.L."/>
            <person name="Rozas J."/>
            <person name="Schwartz L.M."/>
            <person name="Smith W."/>
            <person name="Southgate A."/>
            <person name="Vilcinskas A."/>
            <person name="Vogt R."/>
            <person name="Wang P."/>
            <person name="Werren J."/>
            <person name="Yu X.Q."/>
            <person name="Zhou J.J."/>
            <person name="Brown S.J."/>
            <person name="Scherer S.E."/>
            <person name="Richards S."/>
            <person name="Blissard G.W."/>
        </authorList>
    </citation>
    <scope>NUCLEOTIDE SEQUENCE</scope>
</reference>
<dbReference type="AlphaFoldDB" id="A0A921ZLD3"/>